<evidence type="ECO:0000313" key="1">
    <source>
        <dbReference type="Proteomes" id="UP000492821"/>
    </source>
</evidence>
<protein>
    <submittedName>
        <fullName evidence="2">Transmembrane protein</fullName>
    </submittedName>
</protein>
<accession>A0A7E4VZW3</accession>
<reference evidence="2" key="2">
    <citation type="submission" date="2020-10" db="UniProtKB">
        <authorList>
            <consortium name="WormBaseParasite"/>
        </authorList>
    </citation>
    <scope>IDENTIFICATION</scope>
</reference>
<sequence length="110" mass="12391">MLVKIAPSSARNTAVLEEESLHTGLKAMAYFAHGHGDHPIEFHVAYISLFIHVASQCYLALTLLQSTWKDNHVEPAAIDPTDRCTFRTRSFVIQMRQGRGFPLASRMYVC</sequence>
<organism evidence="1 2">
    <name type="scientific">Panagrellus redivivus</name>
    <name type="common">Microworm</name>
    <dbReference type="NCBI Taxonomy" id="6233"/>
    <lineage>
        <taxon>Eukaryota</taxon>
        <taxon>Metazoa</taxon>
        <taxon>Ecdysozoa</taxon>
        <taxon>Nematoda</taxon>
        <taxon>Chromadorea</taxon>
        <taxon>Rhabditida</taxon>
        <taxon>Tylenchina</taxon>
        <taxon>Panagrolaimomorpha</taxon>
        <taxon>Panagrolaimoidea</taxon>
        <taxon>Panagrolaimidae</taxon>
        <taxon>Panagrellus</taxon>
    </lineage>
</organism>
<name>A0A7E4VZW3_PANRE</name>
<proteinExistence type="predicted"/>
<evidence type="ECO:0000313" key="2">
    <source>
        <dbReference type="WBParaSite" id="Pan_g5519.t1"/>
    </source>
</evidence>
<reference evidence="1" key="1">
    <citation type="journal article" date="2013" name="Genetics">
        <title>The draft genome and transcriptome of Panagrellus redivivus are shaped by the harsh demands of a free-living lifestyle.</title>
        <authorList>
            <person name="Srinivasan J."/>
            <person name="Dillman A.R."/>
            <person name="Macchietto M.G."/>
            <person name="Heikkinen L."/>
            <person name="Lakso M."/>
            <person name="Fracchia K.M."/>
            <person name="Antoshechkin I."/>
            <person name="Mortazavi A."/>
            <person name="Wong G."/>
            <person name="Sternberg P.W."/>
        </authorList>
    </citation>
    <scope>NUCLEOTIDE SEQUENCE [LARGE SCALE GENOMIC DNA]</scope>
    <source>
        <strain evidence="1">MT8872</strain>
    </source>
</reference>
<keyword evidence="1" id="KW-1185">Reference proteome</keyword>
<dbReference type="WBParaSite" id="Pan_g5519.t1">
    <property type="protein sequence ID" value="Pan_g5519.t1"/>
    <property type="gene ID" value="Pan_g5519"/>
</dbReference>
<dbReference type="AlphaFoldDB" id="A0A7E4VZW3"/>
<dbReference type="Proteomes" id="UP000492821">
    <property type="component" value="Unassembled WGS sequence"/>
</dbReference>